<gene>
    <name evidence="2" type="ORF">S01H4_08581</name>
</gene>
<dbReference type="InterPro" id="IPR001806">
    <property type="entry name" value="Small_GTPase"/>
</dbReference>
<dbReference type="Pfam" id="PF00071">
    <property type="entry name" value="Ras"/>
    <property type="match status" value="1"/>
</dbReference>
<dbReference type="SUPFAM" id="SSF52540">
    <property type="entry name" value="P-loop containing nucleoside triphosphate hydrolases"/>
    <property type="match status" value="1"/>
</dbReference>
<dbReference type="GO" id="GO:0005525">
    <property type="term" value="F:GTP binding"/>
    <property type="evidence" value="ECO:0007669"/>
    <property type="project" value="InterPro"/>
</dbReference>
<name>X1AD97_9ZZZZ</name>
<feature type="non-terminal residue" evidence="2">
    <location>
        <position position="1"/>
    </location>
</feature>
<organism evidence="2">
    <name type="scientific">marine sediment metagenome</name>
    <dbReference type="NCBI Taxonomy" id="412755"/>
    <lineage>
        <taxon>unclassified sequences</taxon>
        <taxon>metagenomes</taxon>
        <taxon>ecological metagenomes</taxon>
    </lineage>
</organism>
<protein>
    <recommendedName>
        <fullName evidence="3">GTP-binding protein</fullName>
    </recommendedName>
</protein>
<dbReference type="InterPro" id="IPR050209">
    <property type="entry name" value="Rab_GTPases_membrane_traffic"/>
</dbReference>
<dbReference type="NCBIfam" id="TIGR00231">
    <property type="entry name" value="small_GTP"/>
    <property type="match status" value="1"/>
</dbReference>
<dbReference type="InterPro" id="IPR005225">
    <property type="entry name" value="Small_GTP-bd"/>
</dbReference>
<dbReference type="PRINTS" id="PR00449">
    <property type="entry name" value="RASTRNSFRMNG"/>
</dbReference>
<dbReference type="SMART" id="SM00173">
    <property type="entry name" value="RAS"/>
    <property type="match status" value="1"/>
</dbReference>
<dbReference type="PROSITE" id="PS51419">
    <property type="entry name" value="RAB"/>
    <property type="match status" value="1"/>
</dbReference>
<accession>X1AD97</accession>
<evidence type="ECO:0008006" key="3">
    <source>
        <dbReference type="Google" id="ProtNLM"/>
    </source>
</evidence>
<dbReference type="EMBL" id="BART01002965">
    <property type="protein sequence ID" value="GAG70643.1"/>
    <property type="molecule type" value="Genomic_DNA"/>
</dbReference>
<comment type="similarity">
    <text evidence="1">Belongs to the small GTPase superfamily. Rab family.</text>
</comment>
<proteinExistence type="inferred from homology"/>
<dbReference type="CDD" id="cd00154">
    <property type="entry name" value="Rab"/>
    <property type="match status" value="1"/>
</dbReference>
<comment type="caution">
    <text evidence="2">The sequence shown here is derived from an EMBL/GenBank/DDBJ whole genome shotgun (WGS) entry which is preliminary data.</text>
</comment>
<dbReference type="Gene3D" id="3.40.50.300">
    <property type="entry name" value="P-loop containing nucleotide triphosphate hydrolases"/>
    <property type="match status" value="1"/>
</dbReference>
<dbReference type="GO" id="GO:0003924">
    <property type="term" value="F:GTPase activity"/>
    <property type="evidence" value="ECO:0007669"/>
    <property type="project" value="InterPro"/>
</dbReference>
<dbReference type="AlphaFoldDB" id="X1AD97"/>
<evidence type="ECO:0000256" key="1">
    <source>
        <dbReference type="ARBA" id="ARBA00006270"/>
    </source>
</evidence>
<reference evidence="2" key="1">
    <citation type="journal article" date="2014" name="Front. Microbiol.">
        <title>High frequency of phylogenetically diverse reductive dehalogenase-homologous genes in deep subseafloor sedimentary metagenomes.</title>
        <authorList>
            <person name="Kawai M."/>
            <person name="Futagami T."/>
            <person name="Toyoda A."/>
            <person name="Takaki Y."/>
            <person name="Nishi S."/>
            <person name="Hori S."/>
            <person name="Arai W."/>
            <person name="Tsubouchi T."/>
            <person name="Morono Y."/>
            <person name="Uchiyama I."/>
            <person name="Ito T."/>
            <person name="Fujiyama A."/>
            <person name="Inagaki F."/>
            <person name="Takami H."/>
        </authorList>
    </citation>
    <scope>NUCLEOTIDE SEQUENCE</scope>
    <source>
        <strain evidence="2">Expedition CK06-06</strain>
    </source>
</reference>
<dbReference type="InterPro" id="IPR027417">
    <property type="entry name" value="P-loop_NTPase"/>
</dbReference>
<dbReference type="SMART" id="SM00175">
    <property type="entry name" value="RAB"/>
    <property type="match status" value="1"/>
</dbReference>
<sequence>NLSEDCTINFIIWDIGGQITQMAPYRSRFYHGTNTVFIVLDRTKRSTLDGINKWYKDMKNTITDIKKIPIVIIGNKSDLIENIEITSEDMKRKAEEYGFHFIETSAKTGENVSDAFNYIAYRIMERI</sequence>
<dbReference type="PANTHER" id="PTHR47979">
    <property type="entry name" value="DRAB11-RELATED"/>
    <property type="match status" value="1"/>
</dbReference>
<evidence type="ECO:0000313" key="2">
    <source>
        <dbReference type="EMBL" id="GAG70643.1"/>
    </source>
</evidence>
<dbReference type="PROSITE" id="PS51421">
    <property type="entry name" value="RAS"/>
    <property type="match status" value="1"/>
</dbReference>